<feature type="compositionally biased region" description="Low complexity" evidence="7">
    <location>
        <begin position="103"/>
        <end position="114"/>
    </location>
</feature>
<evidence type="ECO:0000256" key="3">
    <source>
        <dbReference type="ARBA" id="ARBA00022692"/>
    </source>
</evidence>
<feature type="compositionally biased region" description="Polar residues" evidence="7">
    <location>
        <begin position="57"/>
        <end position="88"/>
    </location>
</feature>
<dbReference type="InterPro" id="IPR013057">
    <property type="entry name" value="AA_transpt_TM"/>
</dbReference>
<name>A0A0D6R3I3_ARACU</name>
<feature type="transmembrane region" description="Helical" evidence="8">
    <location>
        <begin position="344"/>
        <end position="361"/>
    </location>
</feature>
<evidence type="ECO:0000256" key="5">
    <source>
        <dbReference type="ARBA" id="ARBA00022989"/>
    </source>
</evidence>
<keyword evidence="2" id="KW-0813">Transport</keyword>
<keyword evidence="5 8" id="KW-1133">Transmembrane helix</keyword>
<evidence type="ECO:0000259" key="9">
    <source>
        <dbReference type="Pfam" id="PF01490"/>
    </source>
</evidence>
<evidence type="ECO:0000256" key="1">
    <source>
        <dbReference type="ARBA" id="ARBA00004370"/>
    </source>
</evidence>
<feature type="transmembrane region" description="Helical" evidence="8">
    <location>
        <begin position="433"/>
        <end position="457"/>
    </location>
</feature>
<feature type="transmembrane region" description="Helical" evidence="8">
    <location>
        <begin position="508"/>
        <end position="528"/>
    </location>
</feature>
<evidence type="ECO:0000256" key="4">
    <source>
        <dbReference type="ARBA" id="ARBA00022970"/>
    </source>
</evidence>
<evidence type="ECO:0000256" key="7">
    <source>
        <dbReference type="SAM" id="MobiDB-lite"/>
    </source>
</evidence>
<evidence type="ECO:0000313" key="10">
    <source>
        <dbReference type="EMBL" id="JAG97374.1"/>
    </source>
</evidence>
<protein>
    <recommendedName>
        <fullName evidence="9">Amino acid transporter transmembrane domain-containing protein</fullName>
    </recommendedName>
</protein>
<comment type="subcellular location">
    <subcellularLocation>
        <location evidence="1">Membrane</location>
    </subcellularLocation>
</comment>
<dbReference type="AlphaFoldDB" id="A0A0D6R3I3"/>
<feature type="transmembrane region" description="Helical" evidence="8">
    <location>
        <begin position="478"/>
        <end position="502"/>
    </location>
</feature>
<feature type="region of interest" description="Disordered" evidence="7">
    <location>
        <begin position="41"/>
        <end position="116"/>
    </location>
</feature>
<evidence type="ECO:0000256" key="2">
    <source>
        <dbReference type="ARBA" id="ARBA00022448"/>
    </source>
</evidence>
<feature type="transmembrane region" description="Helical" evidence="8">
    <location>
        <begin position="540"/>
        <end position="564"/>
    </location>
</feature>
<organism evidence="10">
    <name type="scientific">Araucaria cunninghamii</name>
    <name type="common">Hoop pine</name>
    <name type="synonym">Moreton Bay pine</name>
    <dbReference type="NCBI Taxonomy" id="56994"/>
    <lineage>
        <taxon>Eukaryota</taxon>
        <taxon>Viridiplantae</taxon>
        <taxon>Streptophyta</taxon>
        <taxon>Embryophyta</taxon>
        <taxon>Tracheophyta</taxon>
        <taxon>Spermatophyta</taxon>
        <taxon>Pinopsida</taxon>
        <taxon>Pinidae</taxon>
        <taxon>Conifers II</taxon>
        <taxon>Araucariales</taxon>
        <taxon>Araucariaceae</taxon>
        <taxon>Araucaria</taxon>
    </lineage>
</organism>
<dbReference type="GO" id="GO:0016020">
    <property type="term" value="C:membrane"/>
    <property type="evidence" value="ECO:0007669"/>
    <property type="project" value="UniProtKB-SubCell"/>
</dbReference>
<feature type="transmembrane region" description="Helical" evidence="8">
    <location>
        <begin position="392"/>
        <end position="413"/>
    </location>
</feature>
<dbReference type="Pfam" id="PF01490">
    <property type="entry name" value="Aa_trans"/>
    <property type="match status" value="1"/>
</dbReference>
<feature type="transmembrane region" description="Helical" evidence="8">
    <location>
        <begin position="184"/>
        <end position="206"/>
    </location>
</feature>
<feature type="transmembrane region" description="Helical" evidence="8">
    <location>
        <begin position="303"/>
        <end position="324"/>
    </location>
</feature>
<evidence type="ECO:0000256" key="6">
    <source>
        <dbReference type="ARBA" id="ARBA00023136"/>
    </source>
</evidence>
<dbReference type="PANTHER" id="PTHR48017">
    <property type="entry name" value="OS05G0424000 PROTEIN-RELATED"/>
    <property type="match status" value="1"/>
</dbReference>
<keyword evidence="4" id="KW-0029">Amino-acid transport</keyword>
<feature type="domain" description="Amino acid transporter transmembrane" evidence="9">
    <location>
        <begin position="153"/>
        <end position="564"/>
    </location>
</feature>
<feature type="transmembrane region" description="Helical" evidence="8">
    <location>
        <begin position="241"/>
        <end position="260"/>
    </location>
</feature>
<proteinExistence type="predicted"/>
<dbReference type="EMBL" id="GCKF01033539">
    <property type="protein sequence ID" value="JAG97374.1"/>
    <property type="molecule type" value="Transcribed_RNA"/>
</dbReference>
<sequence length="576" mass="62952">MMAGSLDAQEASFRHQVVTEEAAVEGNGVGDQVIREVVSIPQTPKGGGTPNGARSPYHSNQVSNAQSHAITPAGTRSPSALASPSMSRSPLLKTPKTPRTPRTPRTPWTPSLSPMGTPMRRVMINMKAYLEDVGHLTRLNPQDAWLPITESRNGNAYYSAFHNLNAGIGFQALVLPVSFTVLGWTWGIISLSAAYIWQLYTLWLLIRLHESIPGKRYNRYVELAKAAFGEKLGGWLSTFPILYLSAGTATALIIVGGGAMKLFFQIVCGPTCASNPLTTVEWYLVFTCLSLVLAQLPNLNSIAWLSLIGAVTAIAYCTLLWILSVSRPRPTGVSYEPVRAKSDVASTFAILNALGAITFAFRGHNIALEIQATMPSSLKHPAHVPMWRGAKVAYLLVAFCLFPLAIGGYWAYGNLIPQGGILNALYGFHNQDIARGLLGLTFLLVVINCLSSFQIYSMPMFDNFEASYISWANRPCPWWVRSGFRVFFVFFAFFVGVALPFLNSLAGLFGGLSLPVTFAYPCLMWVLIKKPEKYSSSWYLNWGLGIVGSILSVAFVVGGVWSIIDTGLKLKFFQPS</sequence>
<reference evidence="10" key="1">
    <citation type="submission" date="2015-03" db="EMBL/GenBank/DDBJ databases">
        <title>A transcriptome of Araucaria cunninghamii, an australian fine timber species.</title>
        <authorList>
            <person name="Jing Yi C.J.Y."/>
            <person name="Yin San L.Y.S."/>
            <person name="Abdul Karim S.S."/>
            <person name="Wan Azmi N.N."/>
            <person name="Hercus R.R."/>
            <person name="Croft L.L."/>
        </authorList>
    </citation>
    <scope>NUCLEOTIDE SEQUENCE</scope>
    <source>
        <strain evidence="10">MI0301</strain>
        <tissue evidence="10">Leaf</tissue>
    </source>
</reference>
<keyword evidence="6 8" id="KW-0472">Membrane</keyword>
<keyword evidence="3 8" id="KW-0812">Transmembrane</keyword>
<evidence type="ECO:0000256" key="8">
    <source>
        <dbReference type="SAM" id="Phobius"/>
    </source>
</evidence>
<dbReference type="GO" id="GO:0006865">
    <property type="term" value="P:amino acid transport"/>
    <property type="evidence" value="ECO:0007669"/>
    <property type="project" value="UniProtKB-KW"/>
</dbReference>
<accession>A0A0D6R3I3</accession>